<protein>
    <submittedName>
        <fullName evidence="2">Tetratricopeptide repeat protein</fullName>
    </submittedName>
</protein>
<evidence type="ECO:0000313" key="3">
    <source>
        <dbReference type="Proteomes" id="UP001162802"/>
    </source>
</evidence>
<dbReference type="Proteomes" id="UP001162802">
    <property type="component" value="Unassembled WGS sequence"/>
</dbReference>
<gene>
    <name evidence="2" type="ORF">MTR65_02745</name>
</gene>
<dbReference type="Gene3D" id="1.25.40.10">
    <property type="entry name" value="Tetratricopeptide repeat domain"/>
    <property type="match status" value="1"/>
</dbReference>
<dbReference type="Pfam" id="PF14559">
    <property type="entry name" value="TPR_19"/>
    <property type="match status" value="1"/>
</dbReference>
<feature type="region of interest" description="Disordered" evidence="1">
    <location>
        <begin position="207"/>
        <end position="236"/>
    </location>
</feature>
<accession>A0ABT0A8T0</accession>
<dbReference type="SUPFAM" id="SSF48452">
    <property type="entry name" value="TPR-like"/>
    <property type="match status" value="1"/>
</dbReference>
<organism evidence="2 3">
    <name type="scientific">Novosphingobium mangrovi</name>
    <name type="common">ex Hu et al. 2023</name>
    <dbReference type="NCBI Taxonomy" id="2930094"/>
    <lineage>
        <taxon>Bacteria</taxon>
        <taxon>Pseudomonadati</taxon>
        <taxon>Pseudomonadota</taxon>
        <taxon>Alphaproteobacteria</taxon>
        <taxon>Sphingomonadales</taxon>
        <taxon>Sphingomonadaceae</taxon>
        <taxon>Novosphingobium</taxon>
    </lineage>
</organism>
<proteinExistence type="predicted"/>
<evidence type="ECO:0000256" key="1">
    <source>
        <dbReference type="SAM" id="MobiDB-lite"/>
    </source>
</evidence>
<dbReference type="Pfam" id="PF13428">
    <property type="entry name" value="TPR_14"/>
    <property type="match status" value="1"/>
</dbReference>
<keyword evidence="3" id="KW-1185">Reference proteome</keyword>
<dbReference type="EMBL" id="JALHAT010000003">
    <property type="protein sequence ID" value="MCJ1959599.1"/>
    <property type="molecule type" value="Genomic_DNA"/>
</dbReference>
<dbReference type="InterPro" id="IPR011990">
    <property type="entry name" value="TPR-like_helical_dom_sf"/>
</dbReference>
<sequence>MIWFLLGLLVIAAFVLAVVVLKVPVGGREAVAAALLLGVAGYVTQGSPSQPSSPSSVTEGGGEEAAFLVAARGKVTNRTIPPTNRYVVIADGFARNGQTAEAARVLLGAVEENPKDEDAWLAMANALVAHSEGVLTPASLYAFRQAAKADPKAPGPAFFLGLAMAQSGQFGEARELWADLLERTPKEAEWRPVLAAELQRLDAYIKGNAPAPASDSQTGAESRDGTVAEPTAPSRD</sequence>
<dbReference type="RefSeq" id="WP_243796813.1">
    <property type="nucleotide sequence ID" value="NZ_JALHAT010000003.1"/>
</dbReference>
<reference evidence="2" key="1">
    <citation type="submission" date="2022-03" db="EMBL/GenBank/DDBJ databases">
        <title>Identification of a novel bacterium isolated from mangrove sediments.</title>
        <authorList>
            <person name="Pan X."/>
        </authorList>
    </citation>
    <scope>NUCLEOTIDE SEQUENCE</scope>
    <source>
        <strain evidence="2">B2637</strain>
    </source>
</reference>
<evidence type="ECO:0000313" key="2">
    <source>
        <dbReference type="EMBL" id="MCJ1959599.1"/>
    </source>
</evidence>
<comment type="caution">
    <text evidence="2">The sequence shown here is derived from an EMBL/GenBank/DDBJ whole genome shotgun (WGS) entry which is preliminary data.</text>
</comment>
<name>A0ABT0A8T0_9SPHN</name>